<dbReference type="EMBL" id="KV205095">
    <property type="protein sequence ID" value="KZT75691.1"/>
    <property type="molecule type" value="Genomic_DNA"/>
</dbReference>
<protein>
    <submittedName>
        <fullName evidence="1">Uncharacterized protein</fullName>
    </submittedName>
</protein>
<dbReference type="Proteomes" id="UP000250235">
    <property type="component" value="Unassembled WGS sequence"/>
</dbReference>
<evidence type="ECO:0000313" key="2">
    <source>
        <dbReference type="Proteomes" id="UP000250235"/>
    </source>
</evidence>
<reference evidence="1 2" key="1">
    <citation type="journal article" date="2015" name="Proc. Natl. Acad. Sci. U.S.A.">
        <title>The resurrection genome of Boea hygrometrica: A blueprint for survival of dehydration.</title>
        <authorList>
            <person name="Xiao L."/>
            <person name="Yang G."/>
            <person name="Zhang L."/>
            <person name="Yang X."/>
            <person name="Zhao S."/>
            <person name="Ji Z."/>
            <person name="Zhou Q."/>
            <person name="Hu M."/>
            <person name="Wang Y."/>
            <person name="Chen M."/>
            <person name="Xu Y."/>
            <person name="Jin H."/>
            <person name="Xiao X."/>
            <person name="Hu G."/>
            <person name="Bao F."/>
            <person name="Hu Y."/>
            <person name="Wan P."/>
            <person name="Li L."/>
            <person name="Deng X."/>
            <person name="Kuang T."/>
            <person name="Xiang C."/>
            <person name="Zhu J.K."/>
            <person name="Oliver M.J."/>
            <person name="He Y."/>
        </authorList>
    </citation>
    <scope>NUCLEOTIDE SEQUENCE [LARGE SCALE GENOMIC DNA]</scope>
    <source>
        <strain evidence="2">cv. XS01</strain>
    </source>
</reference>
<sequence length="81" mass="9456">MGGVTRCWPRRRCALDDAWSADERRRWSSDVRWLREIAHDVASRLARCRARCRHIFVVVAPPSAAAPVSLRRCRDGWSDFF</sequence>
<dbReference type="AlphaFoldDB" id="A0A2Z6ZSH2"/>
<accession>A0A2Z6ZSH2</accession>
<proteinExistence type="predicted"/>
<evidence type="ECO:0000313" key="1">
    <source>
        <dbReference type="EMBL" id="KZT75691.1"/>
    </source>
</evidence>
<keyword evidence="2" id="KW-1185">Reference proteome</keyword>
<name>A0A2Z6ZSH2_9LAMI</name>
<gene>
    <name evidence="1" type="ORF">F511_47284</name>
</gene>
<organism evidence="1 2">
    <name type="scientific">Dorcoceras hygrometricum</name>
    <dbReference type="NCBI Taxonomy" id="472368"/>
    <lineage>
        <taxon>Eukaryota</taxon>
        <taxon>Viridiplantae</taxon>
        <taxon>Streptophyta</taxon>
        <taxon>Embryophyta</taxon>
        <taxon>Tracheophyta</taxon>
        <taxon>Spermatophyta</taxon>
        <taxon>Magnoliopsida</taxon>
        <taxon>eudicotyledons</taxon>
        <taxon>Gunneridae</taxon>
        <taxon>Pentapetalae</taxon>
        <taxon>asterids</taxon>
        <taxon>lamiids</taxon>
        <taxon>Lamiales</taxon>
        <taxon>Gesneriaceae</taxon>
        <taxon>Didymocarpoideae</taxon>
        <taxon>Trichosporeae</taxon>
        <taxon>Loxocarpinae</taxon>
        <taxon>Dorcoceras</taxon>
    </lineage>
</organism>